<dbReference type="Pfam" id="PF00657">
    <property type="entry name" value="Lipase_GDSL"/>
    <property type="match status" value="1"/>
</dbReference>
<dbReference type="InterPro" id="IPR001087">
    <property type="entry name" value="GDSL"/>
</dbReference>
<evidence type="ECO:0000313" key="2">
    <source>
        <dbReference type="EMBL" id="CAE6497026.1"/>
    </source>
</evidence>
<dbReference type="EMBL" id="CAJMWR010004349">
    <property type="protein sequence ID" value="CAE6497026.1"/>
    <property type="molecule type" value="Genomic_DNA"/>
</dbReference>
<protein>
    <submittedName>
        <fullName evidence="2">Uncharacterized protein</fullName>
    </submittedName>
</protein>
<organism evidence="2 3">
    <name type="scientific">Rhizoctonia solani</name>
    <dbReference type="NCBI Taxonomy" id="456999"/>
    <lineage>
        <taxon>Eukaryota</taxon>
        <taxon>Fungi</taxon>
        <taxon>Dikarya</taxon>
        <taxon>Basidiomycota</taxon>
        <taxon>Agaricomycotina</taxon>
        <taxon>Agaricomycetes</taxon>
        <taxon>Cantharellales</taxon>
        <taxon>Ceratobasidiaceae</taxon>
        <taxon>Rhizoctonia</taxon>
    </lineage>
</organism>
<sequence>MKLSGVITTGGVIQAVFGSNNVGPRWPGFDGLRYFFAFGDSYTAIGFDSWQPIPTDLNPMGVPYPGATWIDGANWAGYLTTQYNRSKLLTFDYAIGGNTVQGVRNQIMGDFLSTRGAGHKPHYAPWTASDSLFACFVGINDLNTHAPINPTINELFDLYETLYRVGARNFLFVSVPPIDRAPFGTDPTLGTRVDLWNTRLRRAAEAFRSRRSDASVFFYDAWALYTELLDNPIKYGFSDTTTVGGSFWYDPVHPKTKVHGYMAANMAEFLSQY</sequence>
<reference evidence="2" key="1">
    <citation type="submission" date="2021-01" db="EMBL/GenBank/DDBJ databases">
        <authorList>
            <person name="Kaushik A."/>
        </authorList>
    </citation>
    <scope>NUCLEOTIDE SEQUENCE</scope>
    <source>
        <strain evidence="2">AG1-1A</strain>
    </source>
</reference>
<name>A0A8H3CV51_9AGAM</name>
<dbReference type="InterPro" id="IPR036514">
    <property type="entry name" value="SGNH_hydro_sf"/>
</dbReference>
<proteinExistence type="predicted"/>
<dbReference type="SUPFAM" id="SSF52266">
    <property type="entry name" value="SGNH hydrolase"/>
    <property type="match status" value="1"/>
</dbReference>
<dbReference type="GO" id="GO:0016788">
    <property type="term" value="F:hydrolase activity, acting on ester bonds"/>
    <property type="evidence" value="ECO:0007669"/>
    <property type="project" value="InterPro"/>
</dbReference>
<dbReference type="PANTHER" id="PTHR45648">
    <property type="entry name" value="GDSL LIPASE/ACYLHYDROLASE FAMILY PROTEIN (AFU_ORTHOLOGUE AFUA_4G14700)"/>
    <property type="match status" value="1"/>
</dbReference>
<dbReference type="InterPro" id="IPR051058">
    <property type="entry name" value="GDSL_Est/Lipase"/>
</dbReference>
<dbReference type="Gene3D" id="3.40.50.1110">
    <property type="entry name" value="SGNH hydrolase"/>
    <property type="match status" value="1"/>
</dbReference>
<dbReference type="CDD" id="cd01846">
    <property type="entry name" value="fatty_acyltransferase_like"/>
    <property type="match status" value="1"/>
</dbReference>
<evidence type="ECO:0000313" key="3">
    <source>
        <dbReference type="Proteomes" id="UP000663840"/>
    </source>
</evidence>
<gene>
    <name evidence="2" type="ORF">RDB_LOCUS154977</name>
</gene>
<evidence type="ECO:0000256" key="1">
    <source>
        <dbReference type="ARBA" id="ARBA00022801"/>
    </source>
</evidence>
<keyword evidence="1" id="KW-0378">Hydrolase</keyword>
<dbReference type="PANTHER" id="PTHR45648:SF85">
    <property type="entry name" value="A, PUTATIVE (AFU_ORTHOLOGUE AFUA_2G10760)-RELATED"/>
    <property type="match status" value="1"/>
</dbReference>
<comment type="caution">
    <text evidence="2">The sequence shown here is derived from an EMBL/GenBank/DDBJ whole genome shotgun (WGS) entry which is preliminary data.</text>
</comment>
<dbReference type="AlphaFoldDB" id="A0A8H3CV51"/>
<dbReference type="Proteomes" id="UP000663840">
    <property type="component" value="Unassembled WGS sequence"/>
</dbReference>
<accession>A0A8H3CV51</accession>